<feature type="transmembrane region" description="Helical" evidence="1">
    <location>
        <begin position="319"/>
        <end position="337"/>
    </location>
</feature>
<gene>
    <name evidence="2" type="ORF">NCTC13028_02117</name>
</gene>
<accession>A0A240ACU8</accession>
<feature type="transmembrane region" description="Helical" evidence="1">
    <location>
        <begin position="358"/>
        <end position="381"/>
    </location>
</feature>
<keyword evidence="1" id="KW-0812">Transmembrane</keyword>
<dbReference type="GeneID" id="70577372"/>
<feature type="transmembrane region" description="Helical" evidence="1">
    <location>
        <begin position="295"/>
        <end position="313"/>
    </location>
</feature>
<dbReference type="Pfam" id="PF07613">
    <property type="entry name" value="DUF1576"/>
    <property type="match status" value="2"/>
</dbReference>
<organism evidence="2 3">
    <name type="scientific">Clostridium cochlearium</name>
    <dbReference type="NCBI Taxonomy" id="1494"/>
    <lineage>
        <taxon>Bacteria</taxon>
        <taxon>Bacillati</taxon>
        <taxon>Bacillota</taxon>
        <taxon>Clostridia</taxon>
        <taxon>Eubacteriales</taxon>
        <taxon>Clostridiaceae</taxon>
        <taxon>Clostridium</taxon>
    </lineage>
</organism>
<evidence type="ECO:0000313" key="2">
    <source>
        <dbReference type="EMBL" id="SQB35717.1"/>
    </source>
</evidence>
<feature type="transmembrane region" description="Helical" evidence="1">
    <location>
        <begin position="53"/>
        <end position="75"/>
    </location>
</feature>
<feature type="transmembrane region" description="Helical" evidence="1">
    <location>
        <begin position="185"/>
        <end position="203"/>
    </location>
</feature>
<dbReference type="AlphaFoldDB" id="A0A240ACU8"/>
<dbReference type="RefSeq" id="WP_095177857.1">
    <property type="nucleotide sequence ID" value="NZ_LT906477.1"/>
</dbReference>
<dbReference type="Proteomes" id="UP000250223">
    <property type="component" value="Unassembled WGS sequence"/>
</dbReference>
<dbReference type="InterPro" id="IPR011470">
    <property type="entry name" value="DUF1576"/>
</dbReference>
<keyword evidence="1" id="KW-1133">Transmembrane helix</keyword>
<feature type="transmembrane region" description="Helical" evidence="1">
    <location>
        <begin position="264"/>
        <end position="288"/>
    </location>
</feature>
<feature type="transmembrane region" description="Helical" evidence="1">
    <location>
        <begin position="12"/>
        <end position="33"/>
    </location>
</feature>
<protein>
    <submittedName>
        <fullName evidence="2">Protein of uncharacterized function (DUF1576)</fullName>
    </submittedName>
</protein>
<name>A0A240ACU8_CLOCO</name>
<evidence type="ECO:0000256" key="1">
    <source>
        <dbReference type="SAM" id="Phobius"/>
    </source>
</evidence>
<evidence type="ECO:0000313" key="3">
    <source>
        <dbReference type="Proteomes" id="UP000250223"/>
    </source>
</evidence>
<feature type="transmembrane region" description="Helical" evidence="1">
    <location>
        <begin position="224"/>
        <end position="244"/>
    </location>
</feature>
<proteinExistence type="predicted"/>
<sequence length="412" mass="45326">MSRKLIHNYRILIFYFSSFVLFGLLMDSPKNIFLGLYHIIVQPDLLITDYFEIAGIGAPFVNSGLLTLIFIAILIKLKLKPTGAISAALFTIAGFSFFGKNLLNVWPIFFGTWLYSKHQKEPFFNYILMALFGTTLSPAVSYISFSGYFILWQGIFLGILSGILLGFVLPSIAAYCIKLHDGFNLYNAGFAGGLLGTLYMSILRSFGINFPQRTLWSTKYTHTILIFLCFIFVSMIVLGYFLNGNKLTNLGKLYEQPGKAVSDYQILFGEGVSLINMGLLGLFFTIYVIIIKGALNGPTLAGIFTIVGFGAFGKHLRNTIPVALGTIIASIINIWPINSPGMLLATLFSTTLAPISGVYGPFYGILAGFFHASLVMNIGYLHGGINLYNNGFSGGLVAILLLPIIDIFRKEV</sequence>
<dbReference type="EMBL" id="UAWC01000025">
    <property type="protein sequence ID" value="SQB35717.1"/>
    <property type="molecule type" value="Genomic_DNA"/>
</dbReference>
<keyword evidence="1" id="KW-0472">Membrane</keyword>
<feature type="transmembrane region" description="Helical" evidence="1">
    <location>
        <begin position="387"/>
        <end position="408"/>
    </location>
</feature>
<feature type="transmembrane region" description="Helical" evidence="1">
    <location>
        <begin position="123"/>
        <end position="143"/>
    </location>
</feature>
<reference evidence="2 3" key="1">
    <citation type="submission" date="2018-06" db="EMBL/GenBank/DDBJ databases">
        <authorList>
            <consortium name="Pathogen Informatics"/>
            <person name="Doyle S."/>
        </authorList>
    </citation>
    <scope>NUCLEOTIDE SEQUENCE [LARGE SCALE GENOMIC DNA]</scope>
    <source>
        <strain evidence="2 3">NCTC13028</strain>
    </source>
</reference>
<feature type="transmembrane region" description="Helical" evidence="1">
    <location>
        <begin position="150"/>
        <end position="173"/>
    </location>
</feature>